<keyword evidence="5 13" id="KW-0418">Kinase</keyword>
<dbReference type="SUPFAM" id="SSF52172">
    <property type="entry name" value="CheY-like"/>
    <property type="match status" value="1"/>
</dbReference>
<dbReference type="CDD" id="cd00130">
    <property type="entry name" value="PAS"/>
    <property type="match status" value="2"/>
</dbReference>
<keyword evidence="8" id="KW-1133">Transmembrane helix</keyword>
<dbReference type="InterPro" id="IPR005467">
    <property type="entry name" value="His_kinase_dom"/>
</dbReference>
<feature type="domain" description="Response regulatory" evidence="10">
    <location>
        <begin position="782"/>
        <end position="899"/>
    </location>
</feature>
<proteinExistence type="predicted"/>
<comment type="caution">
    <text evidence="13">The sequence shown here is derived from an EMBL/GenBank/DDBJ whole genome shotgun (WGS) entry which is preliminary data.</text>
</comment>
<keyword evidence="8" id="KW-0472">Membrane</keyword>
<dbReference type="SMART" id="SM00091">
    <property type="entry name" value="PAS"/>
    <property type="match status" value="2"/>
</dbReference>
<dbReference type="PANTHER" id="PTHR43047:SF9">
    <property type="entry name" value="HISTIDINE KINASE"/>
    <property type="match status" value="1"/>
</dbReference>
<dbReference type="Pfam" id="PF00512">
    <property type="entry name" value="HisKA"/>
    <property type="match status" value="1"/>
</dbReference>
<dbReference type="SUPFAM" id="SSF47384">
    <property type="entry name" value="Homodimeric domain of signal transducing histidine kinase"/>
    <property type="match status" value="1"/>
</dbReference>
<dbReference type="EC" id="2.7.13.3" evidence="2"/>
<dbReference type="Pfam" id="PF00072">
    <property type="entry name" value="Response_reg"/>
    <property type="match status" value="1"/>
</dbReference>
<keyword evidence="4" id="KW-0808">Transferase</keyword>
<dbReference type="SMART" id="SM00388">
    <property type="entry name" value="HisKA"/>
    <property type="match status" value="1"/>
</dbReference>
<dbReference type="InterPro" id="IPR000700">
    <property type="entry name" value="PAS-assoc_C"/>
</dbReference>
<feature type="transmembrane region" description="Helical" evidence="8">
    <location>
        <begin position="238"/>
        <end position="256"/>
    </location>
</feature>
<accession>A0ABS4SJ75</accession>
<dbReference type="NCBIfam" id="TIGR00229">
    <property type="entry name" value="sensory_box"/>
    <property type="match status" value="1"/>
</dbReference>
<feature type="coiled-coil region" evidence="7">
    <location>
        <begin position="521"/>
        <end position="548"/>
    </location>
</feature>
<dbReference type="PROSITE" id="PS50110">
    <property type="entry name" value="RESPONSE_REGULATORY"/>
    <property type="match status" value="1"/>
</dbReference>
<dbReference type="InterPro" id="IPR003661">
    <property type="entry name" value="HisK_dim/P_dom"/>
</dbReference>
<evidence type="ECO:0000313" key="13">
    <source>
        <dbReference type="EMBL" id="MBP2292535.1"/>
    </source>
</evidence>
<dbReference type="RefSeq" id="WP_307419510.1">
    <property type="nucleotide sequence ID" value="NZ_JAGINP010000007.1"/>
</dbReference>
<dbReference type="Pfam" id="PF08448">
    <property type="entry name" value="PAS_4"/>
    <property type="match status" value="2"/>
</dbReference>
<dbReference type="SMART" id="SM00086">
    <property type="entry name" value="PAC"/>
    <property type="match status" value="1"/>
</dbReference>
<keyword evidence="8" id="KW-0812">Transmembrane</keyword>
<evidence type="ECO:0000256" key="2">
    <source>
        <dbReference type="ARBA" id="ARBA00012438"/>
    </source>
</evidence>
<dbReference type="PROSITE" id="PS50113">
    <property type="entry name" value="PAC"/>
    <property type="match status" value="1"/>
</dbReference>
<feature type="modified residue" description="4-aspartylphosphate" evidence="6">
    <location>
        <position position="833"/>
    </location>
</feature>
<evidence type="ECO:0000259" key="9">
    <source>
        <dbReference type="PROSITE" id="PS50109"/>
    </source>
</evidence>
<comment type="catalytic activity">
    <reaction evidence="1">
        <text>ATP + protein L-histidine = ADP + protein N-phospho-L-histidine.</text>
        <dbReference type="EC" id="2.7.13.3"/>
    </reaction>
</comment>
<evidence type="ECO:0000259" key="11">
    <source>
        <dbReference type="PROSITE" id="PS50112"/>
    </source>
</evidence>
<evidence type="ECO:0000313" key="14">
    <source>
        <dbReference type="Proteomes" id="UP000781958"/>
    </source>
</evidence>
<dbReference type="CDD" id="cd12915">
    <property type="entry name" value="PDC2_DGC_like"/>
    <property type="match status" value="1"/>
</dbReference>
<dbReference type="PROSITE" id="PS50112">
    <property type="entry name" value="PAS"/>
    <property type="match status" value="1"/>
</dbReference>
<evidence type="ECO:0000256" key="6">
    <source>
        <dbReference type="PROSITE-ProRule" id="PRU00169"/>
    </source>
</evidence>
<keyword evidence="3 6" id="KW-0597">Phosphoprotein</keyword>
<dbReference type="InterPro" id="IPR011006">
    <property type="entry name" value="CheY-like_superfamily"/>
</dbReference>
<dbReference type="SUPFAM" id="SSF55785">
    <property type="entry name" value="PYP-like sensor domain (PAS domain)"/>
    <property type="match status" value="2"/>
</dbReference>
<dbReference type="InterPro" id="IPR003594">
    <property type="entry name" value="HATPase_dom"/>
</dbReference>
<evidence type="ECO:0000259" key="12">
    <source>
        <dbReference type="PROSITE" id="PS50113"/>
    </source>
</evidence>
<dbReference type="CDD" id="cd12914">
    <property type="entry name" value="PDC1_DGC_like"/>
    <property type="match status" value="1"/>
</dbReference>
<evidence type="ECO:0000256" key="3">
    <source>
        <dbReference type="ARBA" id="ARBA00022553"/>
    </source>
</evidence>
<keyword evidence="7" id="KW-0175">Coiled coil</keyword>
<feature type="domain" description="Histidine kinase" evidence="9">
    <location>
        <begin position="548"/>
        <end position="762"/>
    </location>
</feature>
<dbReference type="PRINTS" id="PR00344">
    <property type="entry name" value="BCTRLSENSOR"/>
</dbReference>
<dbReference type="InterPro" id="IPR013656">
    <property type="entry name" value="PAS_4"/>
</dbReference>
<dbReference type="Gene3D" id="1.10.287.130">
    <property type="match status" value="1"/>
</dbReference>
<sequence length="912" mass="99634">MVRLLHLVDAEQQRIAADAQHVLAAVLESGIPRTAPVDCQATLARMKARYPAYLTIEVADREGTVWCSTDPRTLGISVGDYGTFQEAMRSNGIVLGEYAVARGIGRPILPFRMGYRGPDGAMAGVVTVLLDVGWLEDDLTHRNLPAGMAILLTDRNGIVMARVPARPEAVGRPLPSDMLRTLLSATDTQTIEVVGLDGVRRIVAVSPPRTGWRGTMLAVGVDRDAAMAPVNEAMMQSLAYFGGTLLLCCLGATWGLRQFLRMRERMHDTALEMASVLESTTDAVAEVDRDWKVVFLNDRAKALLPYSSSLYGRNGWEAFPELVGGTAWDRLNHAMMEREPVEFELLGPTTGLWFAARAFPSRKGLVIYFQDVSQRKQHEEERTRLNRQLEEERTLLRAVLDHMPSGVLVAEAPSGRIVKVNAAAERMLGQPLPRVIGAERLYDVPIPPGFGPHRPDGTLYGGGETPLARALLAGEVVEQEDLDYHRADGGVVTLSVSAAPVRDADGRVVLAICTLRDVGERKAMEMALHQAKEQADQANRAKSKFLAAASHDLRQPMQSMFLFSGILHRHVTGEQGQRSLEMLERGLDTLKGLLDSLLDVSRLDVGAIEPRIEAVALAGLVDEIVASYTPILESKGLSFRVAGDRAVSVRSDRVLLGRMLRNLVENAVKYTERGGVEIGLHLLDGKVRVEVADTGIGIPPDQLDQIFAEFHQVNNPERDRARGLGLGLAIVQRLSVILDHPVEVRSQPGRGSVFTIDLPLDQAEAEPPPNEAQPRGDGRAPLALLVDDDAIVLLGLRDMFREWGYEVLIAGSTDQAVERVREAGRFPDAMLVDYRLREGRVGTEAVVRIRAMAGAPVPAMILTGESGPECEQDAAQHGLKVVRKPVTPRQLRRALDRALEAGRAKDLQGTPS</sequence>
<dbReference type="EMBL" id="JAGINP010000007">
    <property type="protein sequence ID" value="MBP2292535.1"/>
    <property type="molecule type" value="Genomic_DNA"/>
</dbReference>
<dbReference type="Gene3D" id="3.40.50.2300">
    <property type="match status" value="1"/>
</dbReference>
<dbReference type="Pfam" id="PF02518">
    <property type="entry name" value="HATPase_c"/>
    <property type="match status" value="1"/>
</dbReference>
<name>A0ABS4SJ75_9PROT</name>
<dbReference type="PANTHER" id="PTHR43047">
    <property type="entry name" value="TWO-COMPONENT HISTIDINE PROTEIN KINASE"/>
    <property type="match status" value="1"/>
</dbReference>
<feature type="domain" description="PAS" evidence="11">
    <location>
        <begin position="392"/>
        <end position="444"/>
    </location>
</feature>
<dbReference type="InterPro" id="IPR000014">
    <property type="entry name" value="PAS"/>
</dbReference>
<evidence type="ECO:0000259" key="10">
    <source>
        <dbReference type="PROSITE" id="PS50110"/>
    </source>
</evidence>
<dbReference type="SMART" id="SM00448">
    <property type="entry name" value="REC"/>
    <property type="match status" value="1"/>
</dbReference>
<dbReference type="InterPro" id="IPR001610">
    <property type="entry name" value="PAC"/>
</dbReference>
<dbReference type="PROSITE" id="PS50109">
    <property type="entry name" value="HIS_KIN"/>
    <property type="match status" value="1"/>
</dbReference>
<dbReference type="InterPro" id="IPR001789">
    <property type="entry name" value="Sig_transdc_resp-reg_receiver"/>
</dbReference>
<protein>
    <recommendedName>
        <fullName evidence="2">histidine kinase</fullName>
        <ecNumber evidence="2">2.7.13.3</ecNumber>
    </recommendedName>
</protein>
<evidence type="ECO:0000256" key="7">
    <source>
        <dbReference type="SAM" id="Coils"/>
    </source>
</evidence>
<dbReference type="CDD" id="cd00082">
    <property type="entry name" value="HisKA"/>
    <property type="match status" value="1"/>
</dbReference>
<dbReference type="InterPro" id="IPR036890">
    <property type="entry name" value="HATPase_C_sf"/>
</dbReference>
<dbReference type="SUPFAM" id="SSF55874">
    <property type="entry name" value="ATPase domain of HSP90 chaperone/DNA topoisomerase II/histidine kinase"/>
    <property type="match status" value="1"/>
</dbReference>
<dbReference type="SMART" id="SM00387">
    <property type="entry name" value="HATPase_c"/>
    <property type="match status" value="1"/>
</dbReference>
<feature type="domain" description="PAC" evidence="12">
    <location>
        <begin position="478"/>
        <end position="530"/>
    </location>
</feature>
<keyword evidence="14" id="KW-1185">Reference proteome</keyword>
<dbReference type="InterPro" id="IPR036097">
    <property type="entry name" value="HisK_dim/P_sf"/>
</dbReference>
<dbReference type="InterPro" id="IPR004358">
    <property type="entry name" value="Sig_transdc_His_kin-like_C"/>
</dbReference>
<dbReference type="Gene3D" id="3.30.450.20">
    <property type="entry name" value="PAS domain"/>
    <property type="match status" value="4"/>
</dbReference>
<evidence type="ECO:0000256" key="8">
    <source>
        <dbReference type="SAM" id="Phobius"/>
    </source>
</evidence>
<evidence type="ECO:0000256" key="4">
    <source>
        <dbReference type="ARBA" id="ARBA00022679"/>
    </source>
</evidence>
<evidence type="ECO:0000256" key="1">
    <source>
        <dbReference type="ARBA" id="ARBA00000085"/>
    </source>
</evidence>
<dbReference type="GO" id="GO:0016301">
    <property type="term" value="F:kinase activity"/>
    <property type="evidence" value="ECO:0007669"/>
    <property type="project" value="UniProtKB-KW"/>
</dbReference>
<dbReference type="Gene3D" id="3.30.565.10">
    <property type="entry name" value="Histidine kinase-like ATPase, C-terminal domain"/>
    <property type="match status" value="1"/>
</dbReference>
<dbReference type="InterPro" id="IPR035965">
    <property type="entry name" value="PAS-like_dom_sf"/>
</dbReference>
<gene>
    <name evidence="13" type="ORF">J2851_002313</name>
</gene>
<evidence type="ECO:0000256" key="5">
    <source>
        <dbReference type="ARBA" id="ARBA00022777"/>
    </source>
</evidence>
<reference evidence="13 14" key="1">
    <citation type="submission" date="2021-03" db="EMBL/GenBank/DDBJ databases">
        <title>Genomic Encyclopedia of Type Strains, Phase III (KMG-III): the genomes of soil and plant-associated and newly described type strains.</title>
        <authorList>
            <person name="Whitman W."/>
        </authorList>
    </citation>
    <scope>NUCLEOTIDE SEQUENCE [LARGE SCALE GENOMIC DNA]</scope>
    <source>
        <strain evidence="13 14">IMMIB AFH-6</strain>
    </source>
</reference>
<dbReference type="Proteomes" id="UP000781958">
    <property type="component" value="Unassembled WGS sequence"/>
</dbReference>
<dbReference type="CDD" id="cd00156">
    <property type="entry name" value="REC"/>
    <property type="match status" value="1"/>
</dbReference>
<organism evidence="13 14">
    <name type="scientific">Azospirillum rugosum</name>
    <dbReference type="NCBI Taxonomy" id="416170"/>
    <lineage>
        <taxon>Bacteria</taxon>
        <taxon>Pseudomonadati</taxon>
        <taxon>Pseudomonadota</taxon>
        <taxon>Alphaproteobacteria</taxon>
        <taxon>Rhodospirillales</taxon>
        <taxon>Azospirillaceae</taxon>
        <taxon>Azospirillum</taxon>
    </lineage>
</organism>